<accession>A0ACC3CUQ3</accession>
<gene>
    <name evidence="1" type="ORF">LTS18_014788</name>
</gene>
<sequence length="406" mass="44124">MYFDDGLIEDPAEEDADRFDESVFDDPNHSLYERKAVEPRSIRDDTTTLQGTEEDEDEGNTDQVQRKGTLHALHGRLEQDHHEDLGARFDNLEAYHSALASAANKAEADGRFRRFDSVREDATAQDEPPTVSSRPSLVPDDNRSSNESNLSPPTGLGIDGFETESYHMAKPSIDGDLSLDFEGSNYDESVFDDFGSYGQDVDDYDSALEDDPIIAAANAEALAADDAGFYGQEFGFYAKPTTNSKEAELFQGGYFGPKGVDTIQRQKSLREPNLTPITERSEFSTRNSFVSLHNHFLSSGALPSPGLAQLRAQAERDPNVMEDDMTLSQLIKLRRGAFGSNPNSGSGASPYSSSPVGRSSPMAYTFPNSSPSPVVVGVGVSPTVPGSGGIPALTLEEDEESYDSDE</sequence>
<comment type="caution">
    <text evidence="1">The sequence shown here is derived from an EMBL/GenBank/DDBJ whole genome shotgun (WGS) entry which is preliminary data.</text>
</comment>
<dbReference type="EMBL" id="JAWDJW010011135">
    <property type="protein sequence ID" value="KAK3045012.1"/>
    <property type="molecule type" value="Genomic_DNA"/>
</dbReference>
<protein>
    <submittedName>
        <fullName evidence="1">Uncharacterized protein</fullName>
    </submittedName>
</protein>
<name>A0ACC3CUQ3_9PEZI</name>
<keyword evidence="2" id="KW-1185">Reference proteome</keyword>
<proteinExistence type="predicted"/>
<evidence type="ECO:0000313" key="2">
    <source>
        <dbReference type="Proteomes" id="UP001186974"/>
    </source>
</evidence>
<reference evidence="1" key="1">
    <citation type="submission" date="2024-09" db="EMBL/GenBank/DDBJ databases">
        <title>Black Yeasts Isolated from many extreme environments.</title>
        <authorList>
            <person name="Coleine C."/>
            <person name="Stajich J.E."/>
            <person name="Selbmann L."/>
        </authorList>
    </citation>
    <scope>NUCLEOTIDE SEQUENCE</scope>
    <source>
        <strain evidence="1">CCFEE 5737</strain>
    </source>
</reference>
<organism evidence="1 2">
    <name type="scientific">Coniosporium uncinatum</name>
    <dbReference type="NCBI Taxonomy" id="93489"/>
    <lineage>
        <taxon>Eukaryota</taxon>
        <taxon>Fungi</taxon>
        <taxon>Dikarya</taxon>
        <taxon>Ascomycota</taxon>
        <taxon>Pezizomycotina</taxon>
        <taxon>Dothideomycetes</taxon>
        <taxon>Dothideomycetes incertae sedis</taxon>
        <taxon>Coniosporium</taxon>
    </lineage>
</organism>
<dbReference type="Proteomes" id="UP001186974">
    <property type="component" value="Unassembled WGS sequence"/>
</dbReference>
<evidence type="ECO:0000313" key="1">
    <source>
        <dbReference type="EMBL" id="KAK3045012.1"/>
    </source>
</evidence>
<feature type="non-terminal residue" evidence="1">
    <location>
        <position position="406"/>
    </location>
</feature>